<sequence length="96" mass="10039">MDKTAVTAGGDCQTLVMTEDSTDMAVFKSSVVGWLATVVLRSKGRSVAASGATCDRRPSAGSLRRIRECVQPPIPVRDGLEKKNVCGQRPGGCGVS</sequence>
<protein>
    <submittedName>
        <fullName evidence="1">Uncharacterized protein</fullName>
    </submittedName>
</protein>
<accession>A0ABD0KYF2</accession>
<dbReference type="Proteomes" id="UP001519460">
    <property type="component" value="Unassembled WGS sequence"/>
</dbReference>
<dbReference type="EMBL" id="JACVVK020000109">
    <property type="protein sequence ID" value="KAK7491860.1"/>
    <property type="molecule type" value="Genomic_DNA"/>
</dbReference>
<reference evidence="1 2" key="1">
    <citation type="journal article" date="2023" name="Sci. Data">
        <title>Genome assembly of the Korean intertidal mud-creeper Batillaria attramentaria.</title>
        <authorList>
            <person name="Patra A.K."/>
            <person name="Ho P.T."/>
            <person name="Jun S."/>
            <person name="Lee S.J."/>
            <person name="Kim Y."/>
            <person name="Won Y.J."/>
        </authorList>
    </citation>
    <scope>NUCLEOTIDE SEQUENCE [LARGE SCALE GENOMIC DNA]</scope>
    <source>
        <strain evidence="1">Wonlab-2016</strain>
    </source>
</reference>
<evidence type="ECO:0000313" key="2">
    <source>
        <dbReference type="Proteomes" id="UP001519460"/>
    </source>
</evidence>
<evidence type="ECO:0000313" key="1">
    <source>
        <dbReference type="EMBL" id="KAK7491860.1"/>
    </source>
</evidence>
<organism evidence="1 2">
    <name type="scientific">Batillaria attramentaria</name>
    <dbReference type="NCBI Taxonomy" id="370345"/>
    <lineage>
        <taxon>Eukaryota</taxon>
        <taxon>Metazoa</taxon>
        <taxon>Spiralia</taxon>
        <taxon>Lophotrochozoa</taxon>
        <taxon>Mollusca</taxon>
        <taxon>Gastropoda</taxon>
        <taxon>Caenogastropoda</taxon>
        <taxon>Sorbeoconcha</taxon>
        <taxon>Cerithioidea</taxon>
        <taxon>Batillariidae</taxon>
        <taxon>Batillaria</taxon>
    </lineage>
</organism>
<keyword evidence="2" id="KW-1185">Reference proteome</keyword>
<proteinExistence type="predicted"/>
<gene>
    <name evidence="1" type="ORF">BaRGS_00016879</name>
</gene>
<comment type="caution">
    <text evidence="1">The sequence shown here is derived from an EMBL/GenBank/DDBJ whole genome shotgun (WGS) entry which is preliminary data.</text>
</comment>
<name>A0ABD0KYF2_9CAEN</name>
<dbReference type="AlphaFoldDB" id="A0ABD0KYF2"/>